<name>A0ABY9CIA8_VITVI</name>
<accession>A0ABY9CIA8</accession>
<evidence type="ECO:0000313" key="5">
    <source>
        <dbReference type="EMBL" id="WJZ95178.1"/>
    </source>
</evidence>
<evidence type="ECO:0000256" key="2">
    <source>
        <dbReference type="ARBA" id="ARBA00022763"/>
    </source>
</evidence>
<reference evidence="5 6" key="1">
    <citation type="journal article" date="2023" name="Hortic Res">
        <title>The complete reference genome for grapevine (Vitis vinifera L.) genetics and breeding.</title>
        <authorList>
            <person name="Shi X."/>
            <person name="Cao S."/>
            <person name="Wang X."/>
            <person name="Huang S."/>
            <person name="Wang Y."/>
            <person name="Liu Z."/>
            <person name="Liu W."/>
            <person name="Leng X."/>
            <person name="Peng Y."/>
            <person name="Wang N."/>
            <person name="Wang Y."/>
            <person name="Ma Z."/>
            <person name="Xu X."/>
            <person name="Zhang F."/>
            <person name="Xue H."/>
            <person name="Zhong H."/>
            <person name="Wang Y."/>
            <person name="Zhang K."/>
            <person name="Velt A."/>
            <person name="Avia K."/>
            <person name="Holtgrawe D."/>
            <person name="Grimplet J."/>
            <person name="Matus J.T."/>
            <person name="Ware D."/>
            <person name="Wu X."/>
            <person name="Wang H."/>
            <person name="Liu C."/>
            <person name="Fang Y."/>
            <person name="Rustenholz C."/>
            <person name="Cheng Z."/>
            <person name="Xiao H."/>
            <person name="Zhou Y."/>
        </authorList>
    </citation>
    <scope>NUCLEOTIDE SEQUENCE [LARGE SCALE GENOMIC DNA]</scope>
    <source>
        <strain evidence="6">cv. Pinot noir / PN40024</strain>
        <tissue evidence="5">Leaf</tissue>
    </source>
</reference>
<gene>
    <name evidence="5" type="ORF">VitviT2T_013967</name>
</gene>
<keyword evidence="2" id="KW-0227">DNA damage</keyword>
<keyword evidence="4" id="KW-0539">Nucleus</keyword>
<organism evidence="5 6">
    <name type="scientific">Vitis vinifera</name>
    <name type="common">Grape</name>
    <dbReference type="NCBI Taxonomy" id="29760"/>
    <lineage>
        <taxon>Eukaryota</taxon>
        <taxon>Viridiplantae</taxon>
        <taxon>Streptophyta</taxon>
        <taxon>Embryophyta</taxon>
        <taxon>Tracheophyta</taxon>
        <taxon>Spermatophyta</taxon>
        <taxon>Magnoliopsida</taxon>
        <taxon>eudicotyledons</taxon>
        <taxon>Gunneridae</taxon>
        <taxon>Pentapetalae</taxon>
        <taxon>rosids</taxon>
        <taxon>Vitales</taxon>
        <taxon>Vitaceae</taxon>
        <taxon>Viteae</taxon>
        <taxon>Vitis</taxon>
    </lineage>
</organism>
<dbReference type="Proteomes" id="UP001227230">
    <property type="component" value="Chromosome 9"/>
</dbReference>
<proteinExistence type="predicted"/>
<comment type="subcellular location">
    <subcellularLocation>
        <location evidence="1">Nucleus</location>
    </subcellularLocation>
</comment>
<dbReference type="Pfam" id="PF20168">
    <property type="entry name" value="PDS5"/>
    <property type="match status" value="1"/>
</dbReference>
<protein>
    <submittedName>
        <fullName evidence="5">Uncharacterized protein</fullName>
    </submittedName>
</protein>
<dbReference type="PANTHER" id="PTHR12663:SF0">
    <property type="entry name" value="PRECOCIOUS DISSOCIATION OF SISTERS 5, ISOFORM A"/>
    <property type="match status" value="1"/>
</dbReference>
<evidence type="ECO:0000256" key="3">
    <source>
        <dbReference type="ARBA" id="ARBA00023204"/>
    </source>
</evidence>
<dbReference type="PANTHER" id="PTHR12663">
    <property type="entry name" value="ANDROGEN INDUCED INHIBITOR OF PROLIFERATION AS3 / PDS5-RELATED"/>
    <property type="match status" value="1"/>
</dbReference>
<evidence type="ECO:0000256" key="1">
    <source>
        <dbReference type="ARBA" id="ARBA00004123"/>
    </source>
</evidence>
<evidence type="ECO:0000313" key="6">
    <source>
        <dbReference type="Proteomes" id="UP001227230"/>
    </source>
</evidence>
<evidence type="ECO:0000256" key="4">
    <source>
        <dbReference type="ARBA" id="ARBA00023242"/>
    </source>
</evidence>
<sequence>MASASNGFEAKLRDVGNRLLHPPSSADELLPLLEKAETYLSKVEQQPYMSTKIALSPLMEALVADQTLKHGNGGVKVSVVACISEITRITAPDAPYDDNQMTEIFQLTVASFENLSDMTSPCYSKAVSIPKSVATYRWCSVMLDLECDQIIIDMFQLFLNNVSPICWRLGEKIITNCAAKLRPYLMEVVKCLGTRLSDYAPAVAIICQNESNTRQNNHHDSGLGEHLVAKQFSDDAVCPGEVGAFGDESWKSTICNDASRTKNDTLIAGNPLHSTKKLLVETTDKPVKIPQKRSWKS</sequence>
<dbReference type="InterPro" id="IPR039776">
    <property type="entry name" value="Pds5"/>
</dbReference>
<keyword evidence="6" id="KW-1185">Reference proteome</keyword>
<keyword evidence="3" id="KW-0234">DNA repair</keyword>
<dbReference type="EMBL" id="CP126656">
    <property type="protein sequence ID" value="WJZ95178.1"/>
    <property type="molecule type" value="Genomic_DNA"/>
</dbReference>